<dbReference type="InterPro" id="IPR024080">
    <property type="entry name" value="Neurolysin/TOP_N"/>
</dbReference>
<dbReference type="Pfam" id="PF01432">
    <property type="entry name" value="Peptidase_M3"/>
    <property type="match status" value="2"/>
</dbReference>
<dbReference type="AlphaFoldDB" id="A0A167V9T4"/>
<dbReference type="Proteomes" id="UP000076881">
    <property type="component" value="Unassembled WGS sequence"/>
</dbReference>
<evidence type="ECO:0000256" key="5">
    <source>
        <dbReference type="ARBA" id="ARBA00022833"/>
    </source>
</evidence>
<dbReference type="EMBL" id="AZHF01000017">
    <property type="protein sequence ID" value="OAA62383.1"/>
    <property type="molecule type" value="Genomic_DNA"/>
</dbReference>
<evidence type="ECO:0000256" key="6">
    <source>
        <dbReference type="ARBA" id="ARBA00023049"/>
    </source>
</evidence>
<dbReference type="Gene3D" id="3.40.390.10">
    <property type="entry name" value="Collagenase (Catalytic Domain)"/>
    <property type="match status" value="1"/>
</dbReference>
<evidence type="ECO:0000313" key="11">
    <source>
        <dbReference type="Proteomes" id="UP000076881"/>
    </source>
</evidence>
<evidence type="ECO:0000256" key="3">
    <source>
        <dbReference type="ARBA" id="ARBA00022723"/>
    </source>
</evidence>
<comment type="caution">
    <text evidence="10">The sequence shown here is derived from an EMBL/GenBank/DDBJ whole genome shotgun (WGS) entry which is preliminary data.</text>
</comment>
<dbReference type="OrthoDB" id="534666at2759"/>
<protein>
    <submittedName>
        <fullName evidence="10">Metallopeptidase MepB</fullName>
    </submittedName>
</protein>
<dbReference type="GO" id="GO:0005758">
    <property type="term" value="C:mitochondrial intermembrane space"/>
    <property type="evidence" value="ECO:0007669"/>
    <property type="project" value="TreeGrafter"/>
</dbReference>
<dbReference type="SUPFAM" id="SSF55486">
    <property type="entry name" value="Metalloproteases ('zincins'), catalytic domain"/>
    <property type="match status" value="1"/>
</dbReference>
<keyword evidence="4 7" id="KW-0378">Hydrolase</keyword>
<dbReference type="GO" id="GO:0006518">
    <property type="term" value="P:peptide metabolic process"/>
    <property type="evidence" value="ECO:0007669"/>
    <property type="project" value="TreeGrafter"/>
</dbReference>
<feature type="domain" description="Peptidase M3A/M3B catalytic" evidence="9">
    <location>
        <begin position="211"/>
        <end position="419"/>
    </location>
</feature>
<dbReference type="GO" id="GO:0006508">
    <property type="term" value="P:proteolysis"/>
    <property type="evidence" value="ECO:0007669"/>
    <property type="project" value="UniProtKB-KW"/>
</dbReference>
<dbReference type="InterPro" id="IPR024077">
    <property type="entry name" value="Neurolysin/TOP_dom2"/>
</dbReference>
<dbReference type="GO" id="GO:0046872">
    <property type="term" value="F:metal ion binding"/>
    <property type="evidence" value="ECO:0007669"/>
    <property type="project" value="UniProtKB-UniRule"/>
</dbReference>
<organism evidence="10 11">
    <name type="scientific">Akanthomyces lecanii RCEF 1005</name>
    <dbReference type="NCBI Taxonomy" id="1081108"/>
    <lineage>
        <taxon>Eukaryota</taxon>
        <taxon>Fungi</taxon>
        <taxon>Dikarya</taxon>
        <taxon>Ascomycota</taxon>
        <taxon>Pezizomycotina</taxon>
        <taxon>Sordariomycetes</taxon>
        <taxon>Hypocreomycetidae</taxon>
        <taxon>Hypocreales</taxon>
        <taxon>Cordycipitaceae</taxon>
        <taxon>Akanthomyces</taxon>
        <taxon>Cordyceps confragosa</taxon>
    </lineage>
</organism>
<accession>A0A167V9T4</accession>
<feature type="compositionally biased region" description="Polar residues" evidence="8">
    <location>
        <begin position="563"/>
        <end position="573"/>
    </location>
</feature>
<dbReference type="PANTHER" id="PTHR11804:SF84">
    <property type="entry name" value="SACCHAROLYSIN"/>
    <property type="match status" value="1"/>
</dbReference>
<dbReference type="Gene3D" id="1.10.1370.10">
    <property type="entry name" value="Neurolysin, domain 3"/>
    <property type="match status" value="2"/>
</dbReference>
<dbReference type="InterPro" id="IPR001567">
    <property type="entry name" value="Pept_M3A_M3B_dom"/>
</dbReference>
<feature type="region of interest" description="Disordered" evidence="8">
    <location>
        <begin position="550"/>
        <end position="573"/>
    </location>
</feature>
<dbReference type="Gene3D" id="1.20.1050.40">
    <property type="entry name" value="Endopeptidase. Chain P, domain 1"/>
    <property type="match status" value="1"/>
</dbReference>
<dbReference type="GO" id="GO:0004222">
    <property type="term" value="F:metalloendopeptidase activity"/>
    <property type="evidence" value="ECO:0007669"/>
    <property type="project" value="InterPro"/>
</dbReference>
<evidence type="ECO:0000256" key="7">
    <source>
        <dbReference type="RuleBase" id="RU003435"/>
    </source>
</evidence>
<keyword evidence="6 7" id="KW-0482">Metalloprotease</keyword>
<evidence type="ECO:0000313" key="10">
    <source>
        <dbReference type="EMBL" id="OAA62383.1"/>
    </source>
</evidence>
<sequence length="579" mass="65379">MALLRQELPRAPTEDEIPTIAQRHAAAYTQLLEHILAGVGLDNATLENTVLAIAHLENSQATERALLMALKYCSPFWSVQTKCEEAEALWQELGNGQRERIYSLIASARATSPQQHTQVIRLADKMLSDLQDLGIGSMHGPSAKKIQANKDSIQQHSLMFLRNLREVDRSSEADINELDDILNQLRNTELIEADGQPAKLRVPYTGNYHTVMQRAHSADIRKKMFEIHSSRYNRNTSLFKEILLLRDENARLLGFENHAELRLPDRLPPSIAAVNKLLGSTLDALQQHKQAETGSRLAASESLKNEDETIITQPWDKAYNRAKLAQESRVAGATKFAEYFPLWHTVQMMIVLAQDLFELKFESITAESLLEANWPKEVKGWRVWEREPSSNSFIGYFLADSQDRPHKYKGNQSVNLGPGLLSIRYGCAYTSHSPGLARHERGRGMAGCVLRAMTTPPTIANSYVGFGHLVSDYDAGYYTYIYADVVAANLARTLFATDPREKQMWNKFRREILEKGGSEDEYTLLKDFLGYPPDDTSAFFAALGLQLNQPKIQPRNDNPPDAESQTQLENRTKYRITTC</sequence>
<proteinExistence type="inferred from homology"/>
<comment type="similarity">
    <text evidence="1 7">Belongs to the peptidase M3 family.</text>
</comment>
<dbReference type="InterPro" id="IPR045090">
    <property type="entry name" value="Pept_M3A_M3B"/>
</dbReference>
<evidence type="ECO:0000256" key="2">
    <source>
        <dbReference type="ARBA" id="ARBA00022670"/>
    </source>
</evidence>
<feature type="domain" description="Peptidase M3A/M3B catalytic" evidence="9">
    <location>
        <begin position="461"/>
        <end position="535"/>
    </location>
</feature>
<keyword evidence="3 7" id="KW-0479">Metal-binding</keyword>
<reference evidence="10 11" key="1">
    <citation type="journal article" date="2016" name="Genome Biol. Evol.">
        <title>Divergent and convergent evolution of fungal pathogenicity.</title>
        <authorList>
            <person name="Shang Y."/>
            <person name="Xiao G."/>
            <person name="Zheng P."/>
            <person name="Cen K."/>
            <person name="Zhan S."/>
            <person name="Wang C."/>
        </authorList>
    </citation>
    <scope>NUCLEOTIDE SEQUENCE [LARGE SCALE GENOMIC DNA]</scope>
    <source>
        <strain evidence="10 11">RCEF 1005</strain>
    </source>
</reference>
<dbReference type="PANTHER" id="PTHR11804">
    <property type="entry name" value="PROTEASE M3 THIMET OLIGOPEPTIDASE-RELATED"/>
    <property type="match status" value="1"/>
</dbReference>
<evidence type="ECO:0000259" key="9">
    <source>
        <dbReference type="Pfam" id="PF01432"/>
    </source>
</evidence>
<name>A0A167V9T4_CORDF</name>
<gene>
    <name evidence="10" type="ORF">LEL_10719</name>
</gene>
<dbReference type="InterPro" id="IPR024079">
    <property type="entry name" value="MetalloPept_cat_dom_sf"/>
</dbReference>
<evidence type="ECO:0000256" key="8">
    <source>
        <dbReference type="SAM" id="MobiDB-lite"/>
    </source>
</evidence>
<evidence type="ECO:0000256" key="1">
    <source>
        <dbReference type="ARBA" id="ARBA00006040"/>
    </source>
</evidence>
<keyword evidence="5 7" id="KW-0862">Zinc</keyword>
<keyword evidence="2 7" id="KW-0645">Protease</keyword>
<keyword evidence="11" id="KW-1185">Reference proteome</keyword>
<comment type="cofactor">
    <cofactor evidence="7">
        <name>Zn(2+)</name>
        <dbReference type="ChEBI" id="CHEBI:29105"/>
    </cofactor>
    <text evidence="7">Binds 1 zinc ion.</text>
</comment>
<evidence type="ECO:0000256" key="4">
    <source>
        <dbReference type="ARBA" id="ARBA00022801"/>
    </source>
</evidence>